<dbReference type="PATRIC" id="fig|1396.428.peg.609"/>
<dbReference type="AlphaFoldDB" id="A0A0G8C1Q6"/>
<evidence type="ECO:0000313" key="11">
    <source>
        <dbReference type="Proteomes" id="UP000225062"/>
    </source>
</evidence>
<dbReference type="EMBL" id="LCYN01000029">
    <property type="protein sequence ID" value="KKZ93807.1"/>
    <property type="molecule type" value="Genomic_DNA"/>
</dbReference>
<accession>A0A2B5LUT1</accession>
<reference evidence="2 7" key="1">
    <citation type="journal article" date="2015" name="Genome Announc.">
        <title>Next-Generation Whole-Genome Sequencing of Eight Strains of Bacillus cereus, Isolated from Food.</title>
        <authorList>
            <person name="Krawczyk A.O."/>
            <person name="de Jong A."/>
            <person name="Eijlander R.T."/>
            <person name="Berendsen E.M."/>
            <person name="Holsappel S."/>
            <person name="Wells-Bennik M.H."/>
            <person name="Kuipers O.P."/>
        </authorList>
    </citation>
    <scope>NUCLEOTIDE SEQUENCE [LARGE SCALE GENOMIC DNA]</scope>
    <source>
        <strain evidence="2 7">B4147</strain>
    </source>
</reference>
<protein>
    <recommendedName>
        <fullName evidence="12">DUF3953 domain-containing protein</fullName>
    </recommendedName>
</protein>
<dbReference type="EMBL" id="NFDE01000065">
    <property type="protein sequence ID" value="OTX84178.1"/>
    <property type="molecule type" value="Genomic_DNA"/>
</dbReference>
<dbReference type="Proteomes" id="UP000035350">
    <property type="component" value="Unassembled WGS sequence"/>
</dbReference>
<evidence type="ECO:0000313" key="10">
    <source>
        <dbReference type="Proteomes" id="UP000220435"/>
    </source>
</evidence>
<dbReference type="GeneID" id="51136497"/>
<reference evidence="3 9" key="4">
    <citation type="submission" date="2016-10" db="EMBL/GenBank/DDBJ databases">
        <title>Comparative genomics of Bacillus thuringiensis reveals a path to pathogens against multiple invertebrate hosts.</title>
        <authorList>
            <person name="Zheng J."/>
            <person name="Gao Q."/>
            <person name="Liu H."/>
            <person name="Peng D."/>
            <person name="Ruan L."/>
            <person name="Sun M."/>
        </authorList>
    </citation>
    <scope>NUCLEOTIDE SEQUENCE [LARGE SCALE GENOMIC DNA]</scope>
    <source>
        <strain evidence="3">BGSC 4BK1</strain>
    </source>
</reference>
<sequence>MHIRQIQLIIVFITLILCLYSTFTMNFQIFSPIILFLFSLYGILVGIETIQKQQKQIGTISIGLSLFTIVFVIPFIMFF</sequence>
<feature type="transmembrane region" description="Helical" evidence="1">
    <location>
        <begin position="7"/>
        <end position="23"/>
    </location>
</feature>
<evidence type="ECO:0000313" key="8">
    <source>
        <dbReference type="Proteomes" id="UP000183507"/>
    </source>
</evidence>
<proteinExistence type="predicted"/>
<evidence type="ECO:0000313" key="5">
    <source>
        <dbReference type="EMBL" id="PHG15827.1"/>
    </source>
</evidence>
<reference evidence="5 11" key="7">
    <citation type="submission" date="2017-09" db="EMBL/GenBank/DDBJ databases">
        <title>Large-scale bioinformatics analysis of Bacillus genomes uncovers conserved roles of natural products in bacterial physiology.</title>
        <authorList>
            <consortium name="Agbiome Team Llc"/>
            <person name="Bleich R.M."/>
            <person name="Grubbs K.J."/>
            <person name="Santa Maria K.C."/>
            <person name="Allen S.E."/>
            <person name="Farag S."/>
            <person name="Shank E.A."/>
            <person name="Bowers A."/>
        </authorList>
    </citation>
    <scope>NUCLEOTIDE SEQUENCE [LARGE SCALE GENOMIC DNA]</scope>
    <source>
        <strain evidence="5 11">AFS032503</strain>
    </source>
</reference>
<organism evidence="2 7">
    <name type="scientific">Bacillus wiedmannii</name>
    <dbReference type="NCBI Taxonomy" id="1890302"/>
    <lineage>
        <taxon>Bacteria</taxon>
        <taxon>Bacillati</taxon>
        <taxon>Bacillota</taxon>
        <taxon>Bacilli</taxon>
        <taxon>Bacillales</taxon>
        <taxon>Bacillaceae</taxon>
        <taxon>Bacillus</taxon>
        <taxon>Bacillus cereus group</taxon>
    </lineage>
</organism>
<name>A0A0G8C1Q6_9BACI</name>
<keyword evidence="1" id="KW-1133">Transmembrane helix</keyword>
<reference evidence="2" key="3">
    <citation type="submission" date="2015-04" db="EMBL/GenBank/DDBJ databases">
        <authorList>
            <person name="Syromyatnikov M.Y."/>
            <person name="Popov V.N."/>
        </authorList>
    </citation>
    <scope>NUCLEOTIDE SEQUENCE</scope>
    <source>
        <strain evidence="2">B4147</strain>
    </source>
</reference>
<feature type="transmembrane region" description="Helical" evidence="1">
    <location>
        <begin position="29"/>
        <end position="47"/>
    </location>
</feature>
<keyword evidence="1" id="KW-0472">Membrane</keyword>
<dbReference type="EMBL" id="NUUI01000089">
    <property type="protein sequence ID" value="PHG15827.1"/>
    <property type="molecule type" value="Genomic_DNA"/>
</dbReference>
<dbReference type="Proteomes" id="UP000183507">
    <property type="component" value="Unassembled WGS sequence"/>
</dbReference>
<dbReference type="Proteomes" id="UP000220435">
    <property type="component" value="Unassembled WGS sequence"/>
</dbReference>
<keyword evidence="1" id="KW-0812">Transmembrane</keyword>
<accession>A0A0G8C1Q6</accession>
<dbReference type="EMBL" id="FMZR01000015">
    <property type="protein sequence ID" value="SDE14156.1"/>
    <property type="molecule type" value="Genomic_DNA"/>
</dbReference>
<evidence type="ECO:0008006" key="12">
    <source>
        <dbReference type="Google" id="ProtNLM"/>
    </source>
</evidence>
<reference evidence="7" key="2">
    <citation type="submission" date="2015-04" db="EMBL/GenBank/DDBJ databases">
        <title>Draft Genome Sequences of Eight Spore-Forming Food Isolates of Bacillus cereus Genome sequencing.</title>
        <authorList>
            <person name="Krawcyk A.O."/>
            <person name="de Jong A."/>
            <person name="Eijlander R.T."/>
            <person name="Berendsen E.M."/>
            <person name="Holsappel S."/>
            <person name="Wells-Bennik M."/>
            <person name="Kuipers O.P."/>
        </authorList>
    </citation>
    <scope>NUCLEOTIDE SEQUENCE [LARGE SCALE GENOMIC DNA]</scope>
    <source>
        <strain evidence="7">B4147</strain>
    </source>
</reference>
<gene>
    <name evidence="2" type="ORF">B4147_4746</name>
    <name evidence="3" type="ORF">BK730_30585</name>
    <name evidence="4" type="ORF">CN694_09280</name>
    <name evidence="5" type="ORF">COI74_25615</name>
    <name evidence="6" type="ORF">SAMN04487767_11521</name>
</gene>
<evidence type="ECO:0000313" key="7">
    <source>
        <dbReference type="Proteomes" id="UP000035350"/>
    </source>
</evidence>
<evidence type="ECO:0000313" key="6">
    <source>
        <dbReference type="EMBL" id="SDE14156.1"/>
    </source>
</evidence>
<evidence type="ECO:0000313" key="2">
    <source>
        <dbReference type="EMBL" id="KKZ93807.1"/>
    </source>
</evidence>
<accession>A0A242YWU0</accession>
<evidence type="ECO:0000313" key="4">
    <source>
        <dbReference type="EMBL" id="PEK25544.1"/>
    </source>
</evidence>
<dbReference type="Proteomes" id="UP000225062">
    <property type="component" value="Unassembled WGS sequence"/>
</dbReference>
<evidence type="ECO:0000256" key="1">
    <source>
        <dbReference type="SAM" id="Phobius"/>
    </source>
</evidence>
<feature type="transmembrane region" description="Helical" evidence="1">
    <location>
        <begin position="59"/>
        <end position="78"/>
    </location>
</feature>
<evidence type="ECO:0000313" key="3">
    <source>
        <dbReference type="EMBL" id="OTX84178.1"/>
    </source>
</evidence>
<reference evidence="8" key="6">
    <citation type="submission" date="2016-10" db="EMBL/GenBank/DDBJ databases">
        <authorList>
            <person name="Varghese N."/>
        </authorList>
    </citation>
    <scope>NUCLEOTIDE SEQUENCE [LARGE SCALE GENOMIC DNA]</scope>
    <source>
        <strain evidence="8">KPR-7A</strain>
    </source>
</reference>
<reference evidence="6" key="5">
    <citation type="submission" date="2016-10" db="EMBL/GenBank/DDBJ databases">
        <authorList>
            <person name="de Groot N.N."/>
        </authorList>
    </citation>
    <scope>NUCLEOTIDE SEQUENCE [LARGE SCALE GENOMIC DNA]</scope>
    <source>
        <strain evidence="6">KPR-7A</strain>
    </source>
</reference>
<dbReference type="Proteomes" id="UP000194945">
    <property type="component" value="Unassembled WGS sequence"/>
</dbReference>
<dbReference type="EMBL" id="NUFG01000006">
    <property type="protein sequence ID" value="PEK25544.1"/>
    <property type="molecule type" value="Genomic_DNA"/>
</dbReference>
<evidence type="ECO:0000313" key="9">
    <source>
        <dbReference type="Proteomes" id="UP000194945"/>
    </source>
</evidence>
<reference evidence="4 10" key="8">
    <citation type="submission" date="2017-09" db="EMBL/GenBank/DDBJ databases">
        <title>Large-scale bioinformatics analysis of Bacillus genomes uncovers conserved roles of natural products in bacterial physiology.</title>
        <authorList>
            <consortium name="Agbiome Team Llc"/>
            <person name="Bleich R.M."/>
            <person name="Kirk G.J."/>
            <person name="Santa Maria K.C."/>
            <person name="Allen S.E."/>
            <person name="Farag S."/>
            <person name="Shank E.A."/>
            <person name="Bowers A."/>
        </authorList>
    </citation>
    <scope>NUCLEOTIDE SEQUENCE [LARGE SCALE GENOMIC DNA]</scope>
    <source>
        <strain evidence="4 10">AFS000414</strain>
    </source>
</reference>
<dbReference type="RefSeq" id="WP_000548108.1">
    <property type="nucleotide sequence ID" value="NZ_CABMIE010000005.1"/>
</dbReference>